<reference evidence="2 3" key="1">
    <citation type="submission" date="2017-11" db="EMBL/GenBank/DDBJ databases">
        <title>Genomic Encyclopedia of Archaeal and Bacterial Type Strains, Phase II (KMG-II): From Individual Species to Whole Genera.</title>
        <authorList>
            <person name="Goeker M."/>
        </authorList>
    </citation>
    <scope>NUCLEOTIDE SEQUENCE [LARGE SCALE GENOMIC DNA]</scope>
    <source>
        <strain evidence="2 3">DSM 29128</strain>
    </source>
</reference>
<evidence type="ECO:0000313" key="3">
    <source>
        <dbReference type="Proteomes" id="UP000228531"/>
    </source>
</evidence>
<gene>
    <name evidence="2" type="ORF">BC777_0528</name>
</gene>
<dbReference type="EMBL" id="PGTY01000001">
    <property type="protein sequence ID" value="PJI91695.1"/>
    <property type="molecule type" value="Genomic_DNA"/>
</dbReference>
<sequence length="352" mass="39474">MVKQKILCVGGAGFIGSHMSHKLANSDNYSVAQADIWSAKLKIRFENKPFAFHHIDISSDDDELSALVADHDIIFNLASKASPRLYVQDPLAVAKLNLFDGSKVIDACVKHRKKLVHFSTSEVYGKALGSTEPFSEDLSNCVTGPIRNHRWIYSTTKQLLDRMIFAHGRQSGLKFTIVRPFNVVGPLIDHVMVGPDDGAPRVFSYFMSALMNGEPLRLVDGGKALRTFIHVDDLVNALIAILDNPAKSNGEIFNIGTPQNEIRIADLATLMRDIFAANFEMSSVRSDIVTVDGQEFYGEGFEDTERRMPNIDKIKGLGWTPRIMLKDLLEDTMRYTWENRHRLTQEAMDAME</sequence>
<evidence type="ECO:0000259" key="1">
    <source>
        <dbReference type="Pfam" id="PF01370"/>
    </source>
</evidence>
<dbReference type="InterPro" id="IPR001509">
    <property type="entry name" value="Epimerase_deHydtase"/>
</dbReference>
<dbReference type="InterPro" id="IPR050177">
    <property type="entry name" value="Lipid_A_modif_metabolic_enz"/>
</dbReference>
<dbReference type="AlphaFoldDB" id="A0A2M8WL96"/>
<name>A0A2M8WL96_9RHOB</name>
<organism evidence="2 3">
    <name type="scientific">Yoonia maricola</name>
    <dbReference type="NCBI Taxonomy" id="420999"/>
    <lineage>
        <taxon>Bacteria</taxon>
        <taxon>Pseudomonadati</taxon>
        <taxon>Pseudomonadota</taxon>
        <taxon>Alphaproteobacteria</taxon>
        <taxon>Rhodobacterales</taxon>
        <taxon>Paracoccaceae</taxon>
        <taxon>Yoonia</taxon>
    </lineage>
</organism>
<dbReference type="Proteomes" id="UP000228531">
    <property type="component" value="Unassembled WGS sequence"/>
</dbReference>
<feature type="domain" description="NAD-dependent epimerase/dehydratase" evidence="1">
    <location>
        <begin position="6"/>
        <end position="256"/>
    </location>
</feature>
<dbReference type="PANTHER" id="PTHR43245">
    <property type="entry name" value="BIFUNCTIONAL POLYMYXIN RESISTANCE PROTEIN ARNA"/>
    <property type="match status" value="1"/>
</dbReference>
<dbReference type="Pfam" id="PF01370">
    <property type="entry name" value="Epimerase"/>
    <property type="match status" value="1"/>
</dbReference>
<dbReference type="Gene3D" id="3.40.50.720">
    <property type="entry name" value="NAD(P)-binding Rossmann-like Domain"/>
    <property type="match status" value="1"/>
</dbReference>
<keyword evidence="3" id="KW-1185">Reference proteome</keyword>
<dbReference type="SUPFAM" id="SSF51735">
    <property type="entry name" value="NAD(P)-binding Rossmann-fold domains"/>
    <property type="match status" value="1"/>
</dbReference>
<accession>A0A2M8WL96</accession>
<proteinExistence type="predicted"/>
<evidence type="ECO:0000313" key="2">
    <source>
        <dbReference type="EMBL" id="PJI91695.1"/>
    </source>
</evidence>
<comment type="caution">
    <text evidence="2">The sequence shown here is derived from an EMBL/GenBank/DDBJ whole genome shotgun (WGS) entry which is preliminary data.</text>
</comment>
<dbReference type="InterPro" id="IPR036291">
    <property type="entry name" value="NAD(P)-bd_dom_sf"/>
</dbReference>
<dbReference type="PANTHER" id="PTHR43245:SF13">
    <property type="entry name" value="UDP-D-APIOSE_UDP-D-XYLOSE SYNTHASE 2"/>
    <property type="match status" value="1"/>
</dbReference>
<protein>
    <submittedName>
        <fullName evidence="2">UDP-apiose/xylose synthase</fullName>
    </submittedName>
</protein>